<dbReference type="InterPro" id="IPR017968">
    <property type="entry name" value="Acylphosphatase_CS"/>
</dbReference>
<dbReference type="InterPro" id="IPR001792">
    <property type="entry name" value="Acylphosphatase-like_dom"/>
</dbReference>
<dbReference type="PANTHER" id="PTHR47268">
    <property type="entry name" value="ACYLPHOSPHATASE"/>
    <property type="match status" value="1"/>
</dbReference>
<reference evidence="8 9" key="1">
    <citation type="submission" date="2020-02" db="EMBL/GenBank/DDBJ databases">
        <title>Genome sequencing for Kineobactrum sp. M2.</title>
        <authorList>
            <person name="Park S.-J."/>
        </authorList>
    </citation>
    <scope>NUCLEOTIDE SEQUENCE [LARGE SCALE GENOMIC DNA]</scope>
    <source>
        <strain evidence="8 9">M2</strain>
    </source>
</reference>
<dbReference type="PANTHER" id="PTHR47268:SF4">
    <property type="entry name" value="ACYLPHOSPHATASE"/>
    <property type="match status" value="1"/>
</dbReference>
<dbReference type="KEGG" id="kim:G3T16_14800"/>
<evidence type="ECO:0000256" key="5">
    <source>
        <dbReference type="PROSITE-ProRule" id="PRU00520"/>
    </source>
</evidence>
<evidence type="ECO:0000256" key="3">
    <source>
        <dbReference type="ARBA" id="ARBA00015991"/>
    </source>
</evidence>
<dbReference type="PROSITE" id="PS00151">
    <property type="entry name" value="ACYLPHOSPHATASE_2"/>
    <property type="match status" value="1"/>
</dbReference>
<accession>A0A6C0U4Y5</accession>
<feature type="active site" evidence="5">
    <location>
        <position position="24"/>
    </location>
</feature>
<dbReference type="PROSITE" id="PS51160">
    <property type="entry name" value="ACYLPHOSPHATASE_3"/>
    <property type="match status" value="1"/>
</dbReference>
<comment type="catalytic activity">
    <reaction evidence="4 5">
        <text>an acyl phosphate + H2O = a carboxylate + phosphate + H(+)</text>
        <dbReference type="Rhea" id="RHEA:14965"/>
        <dbReference type="ChEBI" id="CHEBI:15377"/>
        <dbReference type="ChEBI" id="CHEBI:15378"/>
        <dbReference type="ChEBI" id="CHEBI:29067"/>
        <dbReference type="ChEBI" id="CHEBI:43474"/>
        <dbReference type="ChEBI" id="CHEBI:59918"/>
        <dbReference type="EC" id="3.6.1.7"/>
    </reaction>
</comment>
<dbReference type="Gene3D" id="3.30.70.100">
    <property type="match status" value="1"/>
</dbReference>
<proteinExistence type="inferred from homology"/>
<dbReference type="EMBL" id="CP048711">
    <property type="protein sequence ID" value="QIB66479.1"/>
    <property type="molecule type" value="Genomic_DNA"/>
</dbReference>
<sequence length="97" mass="10233">MATTGESIQRRLVISGTVQGVSYRAWMAAAARTRGLAGWVRNRRDGTVEAVVSGPADAVSAMVRDCYSGPSAARVSAVHSETIVAPDVEGFQQRPTV</sequence>
<dbReference type="AlphaFoldDB" id="A0A6C0U4Y5"/>
<dbReference type="EC" id="3.6.1.7" evidence="2 5"/>
<evidence type="ECO:0000259" key="7">
    <source>
        <dbReference type="PROSITE" id="PS51160"/>
    </source>
</evidence>
<feature type="active site" evidence="5">
    <location>
        <position position="42"/>
    </location>
</feature>
<keyword evidence="9" id="KW-1185">Reference proteome</keyword>
<evidence type="ECO:0000256" key="6">
    <source>
        <dbReference type="RuleBase" id="RU004168"/>
    </source>
</evidence>
<dbReference type="PRINTS" id="PR00112">
    <property type="entry name" value="ACYLPHPHTASE"/>
</dbReference>
<gene>
    <name evidence="8" type="ORF">G3T16_14800</name>
</gene>
<evidence type="ECO:0000256" key="1">
    <source>
        <dbReference type="ARBA" id="ARBA00005614"/>
    </source>
</evidence>
<dbReference type="SUPFAM" id="SSF54975">
    <property type="entry name" value="Acylphosphatase/BLUF domain-like"/>
    <property type="match status" value="1"/>
</dbReference>
<protein>
    <recommendedName>
        <fullName evidence="3 5">acylphosphatase</fullName>
        <ecNumber evidence="2 5">3.6.1.7</ecNumber>
    </recommendedName>
</protein>
<dbReference type="InterPro" id="IPR036046">
    <property type="entry name" value="Acylphosphatase-like_dom_sf"/>
</dbReference>
<dbReference type="InterPro" id="IPR020456">
    <property type="entry name" value="Acylphosphatase"/>
</dbReference>
<dbReference type="Proteomes" id="UP000477680">
    <property type="component" value="Chromosome"/>
</dbReference>
<dbReference type="NCBIfam" id="NF010996">
    <property type="entry name" value="PRK14421.1"/>
    <property type="match status" value="1"/>
</dbReference>
<dbReference type="GO" id="GO:0003998">
    <property type="term" value="F:acylphosphatase activity"/>
    <property type="evidence" value="ECO:0007669"/>
    <property type="project" value="UniProtKB-EC"/>
</dbReference>
<keyword evidence="5" id="KW-0378">Hydrolase</keyword>
<organism evidence="8 9">
    <name type="scientific">Kineobactrum salinum</name>
    <dbReference type="NCBI Taxonomy" id="2708301"/>
    <lineage>
        <taxon>Bacteria</taxon>
        <taxon>Pseudomonadati</taxon>
        <taxon>Pseudomonadota</taxon>
        <taxon>Gammaproteobacteria</taxon>
        <taxon>Cellvibrionales</taxon>
        <taxon>Halieaceae</taxon>
        <taxon>Kineobactrum</taxon>
    </lineage>
</organism>
<evidence type="ECO:0000313" key="8">
    <source>
        <dbReference type="EMBL" id="QIB66479.1"/>
    </source>
</evidence>
<evidence type="ECO:0000256" key="2">
    <source>
        <dbReference type="ARBA" id="ARBA00012150"/>
    </source>
</evidence>
<dbReference type="Pfam" id="PF00708">
    <property type="entry name" value="Acylphosphatase"/>
    <property type="match status" value="1"/>
</dbReference>
<dbReference type="RefSeq" id="WP_163495913.1">
    <property type="nucleotide sequence ID" value="NZ_CP048711.1"/>
</dbReference>
<name>A0A6C0U4Y5_9GAMM</name>
<evidence type="ECO:0000256" key="4">
    <source>
        <dbReference type="ARBA" id="ARBA00047645"/>
    </source>
</evidence>
<comment type="similarity">
    <text evidence="1 6">Belongs to the acylphosphatase family.</text>
</comment>
<feature type="domain" description="Acylphosphatase-like" evidence="7">
    <location>
        <begin position="9"/>
        <end position="95"/>
    </location>
</feature>
<evidence type="ECO:0000313" key="9">
    <source>
        <dbReference type="Proteomes" id="UP000477680"/>
    </source>
</evidence>